<comment type="caution">
    <text evidence="1">The sequence shown here is derived from an EMBL/GenBank/DDBJ whole genome shotgun (WGS) entry which is preliminary data.</text>
</comment>
<dbReference type="EMBL" id="JBHRVD010000001">
    <property type="protein sequence ID" value="MFC3326198.1"/>
    <property type="molecule type" value="Genomic_DNA"/>
</dbReference>
<gene>
    <name evidence="1" type="ORF">ACFOJ9_31275</name>
</gene>
<dbReference type="RefSeq" id="WP_378984854.1">
    <property type="nucleotide sequence ID" value="NZ_JBHRVD010000001.1"/>
</dbReference>
<proteinExistence type="predicted"/>
<reference evidence="2" key="1">
    <citation type="journal article" date="2019" name="Int. J. Syst. Evol. Microbiol.">
        <title>The Global Catalogue of Microorganisms (GCM) 10K type strain sequencing project: providing services to taxonomists for standard genome sequencing and annotation.</title>
        <authorList>
            <consortium name="The Broad Institute Genomics Platform"/>
            <consortium name="The Broad Institute Genome Sequencing Center for Infectious Disease"/>
            <person name="Wu L."/>
            <person name="Ma J."/>
        </authorList>
    </citation>
    <scope>NUCLEOTIDE SEQUENCE [LARGE SCALE GENOMIC DNA]</scope>
    <source>
        <strain evidence="2">ICMP 19515</strain>
    </source>
</reference>
<sequence length="72" mass="8027">MSDPNQVKVHPLAALSEASFDNEVHRNRRLVLASDVYTLTQMVAERDERIKAIEAELADYRADSAVLAGETK</sequence>
<protein>
    <submittedName>
        <fullName evidence="1">Uncharacterized protein</fullName>
    </submittedName>
</protein>
<dbReference type="Proteomes" id="UP001595648">
    <property type="component" value="Unassembled WGS sequence"/>
</dbReference>
<accession>A0ABV7N072</accession>
<evidence type="ECO:0000313" key="1">
    <source>
        <dbReference type="EMBL" id="MFC3326198.1"/>
    </source>
</evidence>
<name>A0ABV7N072_9HYPH</name>
<keyword evidence="2" id="KW-1185">Reference proteome</keyword>
<organism evidence="1 2">
    <name type="scientific">Mesorhizobium cantuariense</name>
    <dbReference type="NCBI Taxonomy" id="1300275"/>
    <lineage>
        <taxon>Bacteria</taxon>
        <taxon>Pseudomonadati</taxon>
        <taxon>Pseudomonadota</taxon>
        <taxon>Alphaproteobacteria</taxon>
        <taxon>Hyphomicrobiales</taxon>
        <taxon>Phyllobacteriaceae</taxon>
        <taxon>Mesorhizobium</taxon>
    </lineage>
</organism>
<evidence type="ECO:0000313" key="2">
    <source>
        <dbReference type="Proteomes" id="UP001595648"/>
    </source>
</evidence>